<dbReference type="GO" id="GO:0016829">
    <property type="term" value="F:lyase activity"/>
    <property type="evidence" value="ECO:0007669"/>
    <property type="project" value="UniProtKB-KW"/>
</dbReference>
<protein>
    <submittedName>
        <fullName evidence="1">Isocitrate lyase/phosphoenolpyruvate mutase family protein</fullName>
    </submittedName>
</protein>
<dbReference type="SUPFAM" id="SSF51621">
    <property type="entry name" value="Phosphoenolpyruvate/pyruvate domain"/>
    <property type="match status" value="1"/>
</dbReference>
<dbReference type="InterPro" id="IPR015813">
    <property type="entry name" value="Pyrv/PenolPyrv_kinase-like_dom"/>
</dbReference>
<proteinExistence type="predicted"/>
<comment type="caution">
    <text evidence="1">The sequence shown here is derived from an EMBL/GenBank/DDBJ whole genome shotgun (WGS) entry which is preliminary data.</text>
</comment>
<reference evidence="2" key="1">
    <citation type="journal article" date="2021" name="Syst. Appl. Microbiol.">
        <title>Roseomonas hellenica sp. nov., isolated from roots of wild-growing Alkanna tinctoria.</title>
        <authorList>
            <person name="Rat A."/>
            <person name="Naranjo H.D."/>
            <person name="Lebbe L."/>
            <person name="Cnockaert M."/>
            <person name="Krigas N."/>
            <person name="Grigoriadou K."/>
            <person name="Maloupa E."/>
            <person name="Willems A."/>
        </authorList>
    </citation>
    <scope>NUCLEOTIDE SEQUENCE [LARGE SCALE GENOMIC DNA]</scope>
    <source>
        <strain evidence="2">LMG 31523</strain>
    </source>
</reference>
<keyword evidence="2" id="KW-1185">Reference proteome</keyword>
<evidence type="ECO:0000313" key="1">
    <source>
        <dbReference type="EMBL" id="MBR0668779.1"/>
    </source>
</evidence>
<dbReference type="InterPro" id="IPR040442">
    <property type="entry name" value="Pyrv_kinase-like_dom_sf"/>
</dbReference>
<gene>
    <name evidence="1" type="ORF">GXW71_30800</name>
</gene>
<organism evidence="1 2">
    <name type="scientific">Plastoroseomonas hellenica</name>
    <dbReference type="NCBI Taxonomy" id="2687306"/>
    <lineage>
        <taxon>Bacteria</taxon>
        <taxon>Pseudomonadati</taxon>
        <taxon>Pseudomonadota</taxon>
        <taxon>Alphaproteobacteria</taxon>
        <taxon>Acetobacterales</taxon>
        <taxon>Acetobacteraceae</taxon>
        <taxon>Plastoroseomonas</taxon>
    </lineage>
</organism>
<dbReference type="Pfam" id="PF13714">
    <property type="entry name" value="PEP_mutase"/>
    <property type="match status" value="1"/>
</dbReference>
<name>A0ABS5F888_9PROT</name>
<accession>A0ABS5F888</accession>
<dbReference type="RefSeq" id="WP_211856788.1">
    <property type="nucleotide sequence ID" value="NZ_JAAGBB010000068.1"/>
</dbReference>
<dbReference type="CDD" id="cd00377">
    <property type="entry name" value="ICL_PEPM"/>
    <property type="match status" value="1"/>
</dbReference>
<evidence type="ECO:0000313" key="2">
    <source>
        <dbReference type="Proteomes" id="UP001196870"/>
    </source>
</evidence>
<dbReference type="Gene3D" id="3.20.20.60">
    <property type="entry name" value="Phosphoenolpyruvate-binding domains"/>
    <property type="match status" value="1"/>
</dbReference>
<dbReference type="PANTHER" id="PTHR42905:SF16">
    <property type="entry name" value="CARBOXYPHOSPHONOENOLPYRUVATE PHOSPHONOMUTASE-LIKE PROTEIN (AFU_ORTHOLOGUE AFUA_5G07230)"/>
    <property type="match status" value="1"/>
</dbReference>
<keyword evidence="1" id="KW-0456">Lyase</keyword>
<dbReference type="PANTHER" id="PTHR42905">
    <property type="entry name" value="PHOSPHOENOLPYRUVATE CARBOXYLASE"/>
    <property type="match status" value="1"/>
</dbReference>
<sequence>MSTAYEAFRALHEAPGAFIMPNPWDGASALLLKRAGFPALASTSLGIAFAMGVPDGTAELSREVSIDNAALIGRLTGLPVNGDLEDGFGPSPEDCAATVEAAIAGGLAGLGIEDTTADPARPIHDFDHAVARVKAAAKAAKGRILLTGRTDNFLQGRPDLDDTIRRLVAFAEAGADVLYAPGLPDMAAIEAVVRAVAPKPVNVVFGPRSGPVPLATLAAAGVKRVSLGGVLYRHAMGALVEAAKHLRAGDLGALAGAPTSAEITALITASRAAQGKTPT</sequence>
<dbReference type="InterPro" id="IPR039556">
    <property type="entry name" value="ICL/PEPM"/>
</dbReference>
<dbReference type="EMBL" id="JAAGBB010000068">
    <property type="protein sequence ID" value="MBR0668779.1"/>
    <property type="molecule type" value="Genomic_DNA"/>
</dbReference>
<dbReference type="Proteomes" id="UP001196870">
    <property type="component" value="Unassembled WGS sequence"/>
</dbReference>